<keyword evidence="2" id="KW-1134">Transmembrane beta strand</keyword>
<dbReference type="NCBIfam" id="TIGR01845">
    <property type="entry name" value="outer_NodT"/>
    <property type="match status" value="1"/>
</dbReference>
<sequence>MFSKPYNGTPVLTPDAYRFSDIQEVEKERLKTEEEEEYQLLSWWEIFNDSYLDTLIVTALRNNRNVLIASQRIEQARKQQSITKKDLRPKFGTQLQAGRGNFVQGLPGDDAFNLYTGFVSTSWELDIWGKFRSLNRAAKANLLGSEYAKRAIQISLISDVATSYFKLLELRELLRISESTLSSRDSSTNLIQQRFDKGIVAEIDLNQSQIQKAIAAGAVPLYKRQMYQQENALSILIGENPRGFLPEFELYEQEVMIDIPEGLPSELLSQRPDILQAEQQIVAQNYQIGVAKANRIPAISLTGLLGLASTELSSITDSWPAWNILGDFTGPIFQWGQLKDQVRIEEYRLQETILNYEQNVLVAFQEVEDALIGIETLKDEVRAREDHVRAASNAEMLSRFRYDKGVTSYLEFLESQRQAFDASLSLAQTKQQLLSNYVLLYKALGGGWISPEEKSEAEQAAQENTKE</sequence>
<keyword evidence="4" id="KW-1185">Reference proteome</keyword>
<dbReference type="Gene3D" id="2.20.200.10">
    <property type="entry name" value="Outer membrane efflux proteins (OEP)"/>
    <property type="match status" value="1"/>
</dbReference>
<evidence type="ECO:0000256" key="2">
    <source>
        <dbReference type="RuleBase" id="RU362097"/>
    </source>
</evidence>
<dbReference type="SUPFAM" id="SSF56954">
    <property type="entry name" value="Outer membrane efflux proteins (OEP)"/>
    <property type="match status" value="1"/>
</dbReference>
<dbReference type="EMBL" id="QGDO01000001">
    <property type="protein sequence ID" value="PWJ44827.1"/>
    <property type="molecule type" value="Genomic_DNA"/>
</dbReference>
<dbReference type="GO" id="GO:0005886">
    <property type="term" value="C:plasma membrane"/>
    <property type="evidence" value="ECO:0007669"/>
    <property type="project" value="UniProtKB-SubCell"/>
</dbReference>
<evidence type="ECO:0000313" key="3">
    <source>
        <dbReference type="EMBL" id="PWJ44827.1"/>
    </source>
</evidence>
<dbReference type="Proteomes" id="UP000245535">
    <property type="component" value="Unassembled WGS sequence"/>
</dbReference>
<dbReference type="InterPro" id="IPR003423">
    <property type="entry name" value="OMP_efflux"/>
</dbReference>
<comment type="similarity">
    <text evidence="1 2">Belongs to the outer membrane factor (OMF) (TC 1.B.17) family.</text>
</comment>
<reference evidence="3 4" key="1">
    <citation type="submission" date="2018-03" db="EMBL/GenBank/DDBJ databases">
        <title>Genomic Encyclopedia of Archaeal and Bacterial Type Strains, Phase II (KMG-II): from individual species to whole genera.</title>
        <authorList>
            <person name="Goeker M."/>
        </authorList>
    </citation>
    <scope>NUCLEOTIDE SEQUENCE [LARGE SCALE GENOMIC DNA]</scope>
    <source>
        <strain evidence="3 4">DSM 28229</strain>
    </source>
</reference>
<keyword evidence="2" id="KW-0812">Transmembrane</keyword>
<comment type="caution">
    <text evidence="3">The sequence shown here is derived from an EMBL/GenBank/DDBJ whole genome shotgun (WGS) entry which is preliminary data.</text>
</comment>
<keyword evidence="2" id="KW-0472">Membrane</keyword>
<dbReference type="GO" id="GO:0015562">
    <property type="term" value="F:efflux transmembrane transporter activity"/>
    <property type="evidence" value="ECO:0007669"/>
    <property type="project" value="InterPro"/>
</dbReference>
<comment type="subcellular location">
    <subcellularLocation>
        <location evidence="2">Cell membrane</location>
        <topology evidence="2">Lipid-anchor</topology>
    </subcellularLocation>
</comment>
<protein>
    <submittedName>
        <fullName evidence="3">Multidrug efflux system outer membrane protein</fullName>
    </submittedName>
</protein>
<proteinExistence type="inferred from homology"/>
<dbReference type="Gene3D" id="1.20.1600.10">
    <property type="entry name" value="Outer membrane efflux proteins (OEP)"/>
    <property type="match status" value="1"/>
</dbReference>
<evidence type="ECO:0000313" key="4">
    <source>
        <dbReference type="Proteomes" id="UP000245535"/>
    </source>
</evidence>
<dbReference type="InterPro" id="IPR010131">
    <property type="entry name" value="MdtP/NodT-like"/>
</dbReference>
<dbReference type="PANTHER" id="PTHR30203:SF33">
    <property type="entry name" value="BLR4455 PROTEIN"/>
    <property type="match status" value="1"/>
</dbReference>
<name>A0A316A4Z0_SEDFL</name>
<keyword evidence="2" id="KW-0449">Lipoprotein</keyword>
<accession>A0A316A4Z0</accession>
<gene>
    <name evidence="3" type="ORF">BC781_1011206</name>
</gene>
<dbReference type="PANTHER" id="PTHR30203">
    <property type="entry name" value="OUTER MEMBRANE CATION EFFLUX PROTEIN"/>
    <property type="match status" value="1"/>
</dbReference>
<dbReference type="Pfam" id="PF02321">
    <property type="entry name" value="OEP"/>
    <property type="match status" value="2"/>
</dbReference>
<evidence type="ECO:0000256" key="1">
    <source>
        <dbReference type="ARBA" id="ARBA00007613"/>
    </source>
</evidence>
<organism evidence="3 4">
    <name type="scientific">Sediminitomix flava</name>
    <dbReference type="NCBI Taxonomy" id="379075"/>
    <lineage>
        <taxon>Bacteria</taxon>
        <taxon>Pseudomonadati</taxon>
        <taxon>Bacteroidota</taxon>
        <taxon>Cytophagia</taxon>
        <taxon>Cytophagales</taxon>
        <taxon>Flammeovirgaceae</taxon>
        <taxon>Sediminitomix</taxon>
    </lineage>
</organism>
<dbReference type="AlphaFoldDB" id="A0A316A4Z0"/>
<keyword evidence="2" id="KW-0564">Palmitate</keyword>